<comment type="caution">
    <text evidence="4">The sequence shown here is derived from an EMBL/GenBank/DDBJ whole genome shotgun (WGS) entry which is preliminary data.</text>
</comment>
<dbReference type="AlphaFoldDB" id="A0A817SD01"/>
<accession>A0A817SD01</accession>
<dbReference type="EMBL" id="CAJOBS010002642">
    <property type="protein sequence ID" value="CAF4827623.1"/>
    <property type="molecule type" value="Genomic_DNA"/>
</dbReference>
<keyword evidence="1" id="KW-0862">Zinc</keyword>
<evidence type="ECO:0000256" key="1">
    <source>
        <dbReference type="PROSITE-ProRule" id="PRU00325"/>
    </source>
</evidence>
<feature type="domain" description="SWIM-type" evidence="2">
    <location>
        <begin position="9"/>
        <end position="49"/>
    </location>
</feature>
<evidence type="ECO:0000313" key="5">
    <source>
        <dbReference type="EMBL" id="CAF4458649.1"/>
    </source>
</evidence>
<evidence type="ECO:0000313" key="4">
    <source>
        <dbReference type="EMBL" id="CAF3286834.1"/>
    </source>
</evidence>
<evidence type="ECO:0000313" key="3">
    <source>
        <dbReference type="EMBL" id="CAF3014822.1"/>
    </source>
</evidence>
<reference evidence="4" key="1">
    <citation type="submission" date="2021-02" db="EMBL/GenBank/DDBJ databases">
        <authorList>
            <person name="Nowell W R."/>
        </authorList>
    </citation>
    <scope>NUCLEOTIDE SEQUENCE</scope>
</reference>
<evidence type="ECO:0000313" key="7">
    <source>
        <dbReference type="EMBL" id="CAF4596121.1"/>
    </source>
</evidence>
<evidence type="ECO:0000313" key="11">
    <source>
        <dbReference type="Proteomes" id="UP000663873"/>
    </source>
</evidence>
<keyword evidence="1" id="KW-0479">Metal-binding</keyword>
<proteinExistence type="predicted"/>
<dbReference type="EMBL" id="CAJNYD010000680">
    <property type="protein sequence ID" value="CAF3286834.1"/>
    <property type="molecule type" value="Genomic_DNA"/>
</dbReference>
<name>A0A817SD01_9BILA</name>
<dbReference type="EMBL" id="CAJOBQ010003156">
    <property type="protein sequence ID" value="CAF4596121.1"/>
    <property type="molecule type" value="Genomic_DNA"/>
</dbReference>
<dbReference type="EMBL" id="CAJOBP010010638">
    <property type="protein sequence ID" value="CAF4563697.1"/>
    <property type="molecule type" value="Genomic_DNA"/>
</dbReference>
<dbReference type="PROSITE" id="PS50966">
    <property type="entry name" value="ZF_SWIM"/>
    <property type="match status" value="1"/>
</dbReference>
<dbReference type="Proteomes" id="UP000663825">
    <property type="component" value="Unassembled WGS sequence"/>
</dbReference>
<dbReference type="Proteomes" id="UP000663848">
    <property type="component" value="Unassembled WGS sequence"/>
</dbReference>
<keyword evidence="11" id="KW-1185">Reference proteome</keyword>
<dbReference type="EMBL" id="CAJNXB010000064">
    <property type="protein sequence ID" value="CAF3014822.1"/>
    <property type="molecule type" value="Genomic_DNA"/>
</dbReference>
<dbReference type="OrthoDB" id="10051078at2759"/>
<protein>
    <recommendedName>
        <fullName evidence="2">SWIM-type domain-containing protein</fullName>
    </recommendedName>
</protein>
<dbReference type="EMBL" id="CAJOBR010025710">
    <property type="protein sequence ID" value="CAF4967793.1"/>
    <property type="molecule type" value="Genomic_DNA"/>
</dbReference>
<evidence type="ECO:0000313" key="8">
    <source>
        <dbReference type="EMBL" id="CAF4827623.1"/>
    </source>
</evidence>
<dbReference type="InterPro" id="IPR007527">
    <property type="entry name" value="Znf_SWIM"/>
</dbReference>
<dbReference type="Proteomes" id="UP000663873">
    <property type="component" value="Unassembled WGS sequence"/>
</dbReference>
<dbReference type="Proteomes" id="UP000663833">
    <property type="component" value="Unassembled WGS sequence"/>
</dbReference>
<evidence type="ECO:0000313" key="10">
    <source>
        <dbReference type="Proteomes" id="UP000663833"/>
    </source>
</evidence>
<dbReference type="EMBL" id="CAJOBO010002580">
    <property type="protein sequence ID" value="CAF4458649.1"/>
    <property type="molecule type" value="Genomic_DNA"/>
</dbReference>
<dbReference type="GO" id="GO:0008270">
    <property type="term" value="F:zinc ion binding"/>
    <property type="evidence" value="ECO:0007669"/>
    <property type="project" value="UniProtKB-KW"/>
</dbReference>
<dbReference type="Proteomes" id="UP000663862">
    <property type="component" value="Unassembled WGS sequence"/>
</dbReference>
<gene>
    <name evidence="5" type="ORF">HFQ381_LOCUS24458</name>
    <name evidence="4" type="ORF">LUA448_LOCUS6914</name>
    <name evidence="9" type="ORF">QYT958_LOCUS34907</name>
    <name evidence="3" type="ORF">TIS948_LOCUS2134</name>
    <name evidence="8" type="ORF">TOA249_LOCUS25022</name>
    <name evidence="7" type="ORF">TSG867_LOCUS27523</name>
    <name evidence="6" type="ORF">UJA718_LOCUS30059</name>
</gene>
<keyword evidence="1" id="KW-0863">Zinc-finger</keyword>
<dbReference type="Proteomes" id="UP000663838">
    <property type="component" value="Unassembled WGS sequence"/>
</dbReference>
<dbReference type="Proteomes" id="UP000663851">
    <property type="component" value="Unassembled WGS sequence"/>
</dbReference>
<sequence>MSKQEWTLLHVAKSYEEAKDFAPLGCCTCPIGMKEYRCKHSIGLAIIFNMYKIKDGTRLIPLGKRKAPGRPKKVRTALLP</sequence>
<evidence type="ECO:0000313" key="9">
    <source>
        <dbReference type="EMBL" id="CAF4967793.1"/>
    </source>
</evidence>
<evidence type="ECO:0000259" key="2">
    <source>
        <dbReference type="PROSITE" id="PS50966"/>
    </source>
</evidence>
<organism evidence="4 10">
    <name type="scientific">Rotaria socialis</name>
    <dbReference type="NCBI Taxonomy" id="392032"/>
    <lineage>
        <taxon>Eukaryota</taxon>
        <taxon>Metazoa</taxon>
        <taxon>Spiralia</taxon>
        <taxon>Gnathifera</taxon>
        <taxon>Rotifera</taxon>
        <taxon>Eurotatoria</taxon>
        <taxon>Bdelloidea</taxon>
        <taxon>Philodinida</taxon>
        <taxon>Philodinidae</taxon>
        <taxon>Rotaria</taxon>
    </lineage>
</organism>
<evidence type="ECO:0000313" key="6">
    <source>
        <dbReference type="EMBL" id="CAF4563697.1"/>
    </source>
</evidence>